<dbReference type="Proteomes" id="UP001057402">
    <property type="component" value="Chromosome 7"/>
</dbReference>
<organism evidence="1 2">
    <name type="scientific">Melastoma candidum</name>
    <dbReference type="NCBI Taxonomy" id="119954"/>
    <lineage>
        <taxon>Eukaryota</taxon>
        <taxon>Viridiplantae</taxon>
        <taxon>Streptophyta</taxon>
        <taxon>Embryophyta</taxon>
        <taxon>Tracheophyta</taxon>
        <taxon>Spermatophyta</taxon>
        <taxon>Magnoliopsida</taxon>
        <taxon>eudicotyledons</taxon>
        <taxon>Gunneridae</taxon>
        <taxon>Pentapetalae</taxon>
        <taxon>rosids</taxon>
        <taxon>malvids</taxon>
        <taxon>Myrtales</taxon>
        <taxon>Melastomataceae</taxon>
        <taxon>Melastomatoideae</taxon>
        <taxon>Melastomateae</taxon>
        <taxon>Melastoma</taxon>
    </lineage>
</organism>
<accession>A0ACB9NR66</accession>
<reference evidence="2" key="1">
    <citation type="journal article" date="2023" name="Front. Plant Sci.">
        <title>Chromosomal-level genome assembly of Melastoma candidum provides insights into trichome evolution.</title>
        <authorList>
            <person name="Zhong Y."/>
            <person name="Wu W."/>
            <person name="Sun C."/>
            <person name="Zou P."/>
            <person name="Liu Y."/>
            <person name="Dai S."/>
            <person name="Zhou R."/>
        </authorList>
    </citation>
    <scope>NUCLEOTIDE SEQUENCE [LARGE SCALE GENOMIC DNA]</scope>
</reference>
<evidence type="ECO:0000313" key="1">
    <source>
        <dbReference type="EMBL" id="KAI4339074.1"/>
    </source>
</evidence>
<dbReference type="EMBL" id="CM042886">
    <property type="protein sequence ID" value="KAI4339074.1"/>
    <property type="molecule type" value="Genomic_DNA"/>
</dbReference>
<keyword evidence="2" id="KW-1185">Reference proteome</keyword>
<comment type="caution">
    <text evidence="1">The sequence shown here is derived from an EMBL/GenBank/DDBJ whole genome shotgun (WGS) entry which is preliminary data.</text>
</comment>
<name>A0ACB9NR66_9MYRT</name>
<proteinExistence type="predicted"/>
<sequence>MRQGLCSLLPIHSTPPPPSLSFPINRQLPPLPRRRLPPLVAATAESPASSTALTAKERRQLRNQKREAATGHSWRDEVEQRLIKKPKKRRPSSWTEDLNLDNLSFLGPRWYILKVSRVRAHVITDSLARSLCINFPDLEFKLYSPSIKEKRKLKNGSLSVKERALFPGCIFLNVVLNRELHDFIRDCDGVGGFVGSKVGSTKRQINRPRPISTEDIEGIFKKAKQEQEKADQAFQEDTEPPGVLESKGPDQDLAGDASIGSSNLPQHSKKSSKSGTPKLPAPGSTVQVISGTFSGFQGNLMKFNRKTKKATVGLTLFGKESMVELDMNEIVTEANLTFNVEQLNTKRSTSIKYWSQ</sequence>
<evidence type="ECO:0000313" key="2">
    <source>
        <dbReference type="Proteomes" id="UP001057402"/>
    </source>
</evidence>
<gene>
    <name evidence="1" type="ORF">MLD38_024055</name>
</gene>
<protein>
    <submittedName>
        <fullName evidence="1">Uncharacterized protein</fullName>
    </submittedName>
</protein>